<dbReference type="PANTHER" id="PTHR31342:SF10">
    <property type="entry name" value="CHUP1-LIKE PROTEIN"/>
    <property type="match status" value="1"/>
</dbReference>
<keyword evidence="4" id="KW-1133">Transmembrane helix</keyword>
<dbReference type="PANTHER" id="PTHR31342">
    <property type="entry name" value="PROTEIN CHUP1, CHLOROPLASTIC"/>
    <property type="match status" value="1"/>
</dbReference>
<dbReference type="Proteomes" id="UP000655225">
    <property type="component" value="Unassembled WGS sequence"/>
</dbReference>
<sequence>MESTGRKAEFMKPIFLKAGIPLALSVAGLIYSMITTRRKSLRKASTQENQESSLETNCQDEFMDQESFHSLNSTFLHGEEGEEQIITDTQITCVVESLRIRDRPDLEEEILGLRCRVDALQEREWELEMRFLHYCGLKERELILMELRNIMLLEIAHVEYLGLEVLSMEAENRRVEALVIEYFKIAEQLKSAISDNRLLRRKVKKLLRMTRENSRVLRQQASKIQAKETEVSRSHEELERREHVIKELNDEISELRIIVDQLQEEKKEIVEKPELAEISAASETKAEETAKEDYSHLLTELEQLQKDRAAEVKELIYLRWSNACLRHELMKNQEQKHNLEEKKGQLTVEYEGNEEKRECGLDYNSDSLAVSEHGESCLGVTTIRHACPKRPRLLHKIRKWVDGNASEKCKRPWDEERHQNKRTGRLSVSDGAVEEHHPARKSCSSA</sequence>
<evidence type="ECO:0000313" key="5">
    <source>
        <dbReference type="EMBL" id="KAF8397783.1"/>
    </source>
</evidence>
<dbReference type="AlphaFoldDB" id="A0A835DBR8"/>
<organism evidence="5 6">
    <name type="scientific">Tetracentron sinense</name>
    <name type="common">Spur-leaf</name>
    <dbReference type="NCBI Taxonomy" id="13715"/>
    <lineage>
        <taxon>Eukaryota</taxon>
        <taxon>Viridiplantae</taxon>
        <taxon>Streptophyta</taxon>
        <taxon>Embryophyta</taxon>
        <taxon>Tracheophyta</taxon>
        <taxon>Spermatophyta</taxon>
        <taxon>Magnoliopsida</taxon>
        <taxon>Trochodendrales</taxon>
        <taxon>Trochodendraceae</taxon>
        <taxon>Tetracentron</taxon>
    </lineage>
</organism>
<protein>
    <recommendedName>
        <fullName evidence="7">Protein CHUP1, chloroplastic</fullName>
    </recommendedName>
</protein>
<dbReference type="OrthoDB" id="687739at2759"/>
<keyword evidence="4" id="KW-0812">Transmembrane</keyword>
<gene>
    <name evidence="5" type="ORF">HHK36_016705</name>
</gene>
<feature type="region of interest" description="Disordered" evidence="3">
    <location>
        <begin position="409"/>
        <end position="446"/>
    </location>
</feature>
<evidence type="ECO:0008006" key="7">
    <source>
        <dbReference type="Google" id="ProtNLM"/>
    </source>
</evidence>
<feature type="transmembrane region" description="Helical" evidence="4">
    <location>
        <begin position="14"/>
        <end position="34"/>
    </location>
</feature>
<evidence type="ECO:0000256" key="1">
    <source>
        <dbReference type="ARBA" id="ARBA00023054"/>
    </source>
</evidence>
<proteinExistence type="predicted"/>
<accession>A0A835DBR8</accession>
<keyword evidence="1 2" id="KW-0175">Coiled coil</keyword>
<keyword evidence="6" id="KW-1185">Reference proteome</keyword>
<feature type="compositionally biased region" description="Basic and acidic residues" evidence="3">
    <location>
        <begin position="409"/>
        <end position="418"/>
    </location>
</feature>
<comment type="caution">
    <text evidence="5">The sequence shown here is derived from an EMBL/GenBank/DDBJ whole genome shotgun (WGS) entry which is preliminary data.</text>
</comment>
<evidence type="ECO:0000256" key="3">
    <source>
        <dbReference type="SAM" id="MobiDB-lite"/>
    </source>
</evidence>
<dbReference type="EMBL" id="JABCRI010000011">
    <property type="protein sequence ID" value="KAF8397783.1"/>
    <property type="molecule type" value="Genomic_DNA"/>
</dbReference>
<evidence type="ECO:0000256" key="4">
    <source>
        <dbReference type="SAM" id="Phobius"/>
    </source>
</evidence>
<dbReference type="GO" id="GO:0055028">
    <property type="term" value="C:cortical microtubule"/>
    <property type="evidence" value="ECO:0007669"/>
    <property type="project" value="TreeGrafter"/>
</dbReference>
<dbReference type="OMA" id="ENWFLEG"/>
<name>A0A835DBR8_TETSI</name>
<dbReference type="GO" id="GO:0072699">
    <property type="term" value="P:protein localization to cortical microtubule cytoskeleton"/>
    <property type="evidence" value="ECO:0007669"/>
    <property type="project" value="TreeGrafter"/>
</dbReference>
<feature type="coiled-coil region" evidence="2">
    <location>
        <begin position="231"/>
        <end position="356"/>
    </location>
</feature>
<evidence type="ECO:0000256" key="2">
    <source>
        <dbReference type="SAM" id="Coils"/>
    </source>
</evidence>
<keyword evidence="4" id="KW-0472">Membrane</keyword>
<evidence type="ECO:0000313" key="6">
    <source>
        <dbReference type="Proteomes" id="UP000655225"/>
    </source>
</evidence>
<reference evidence="5 6" key="1">
    <citation type="submission" date="2020-04" db="EMBL/GenBank/DDBJ databases">
        <title>Plant Genome Project.</title>
        <authorList>
            <person name="Zhang R.-G."/>
        </authorList>
    </citation>
    <scope>NUCLEOTIDE SEQUENCE [LARGE SCALE GENOMIC DNA]</scope>
    <source>
        <strain evidence="5">YNK0</strain>
        <tissue evidence="5">Leaf</tissue>
    </source>
</reference>
<dbReference type="InterPro" id="IPR040265">
    <property type="entry name" value="CHUP1/IPGA1-like"/>
</dbReference>